<dbReference type="PANTHER" id="PTHR43721:SF11">
    <property type="entry name" value="SELENOCYSTEINE-SPECIFIC ELONGATION FACTOR"/>
    <property type="match status" value="1"/>
</dbReference>
<dbReference type="EMBL" id="KF901088">
    <property type="protein sequence ID" value="AIF17640.1"/>
    <property type="molecule type" value="Genomic_DNA"/>
</dbReference>
<accession>A0A075HQF7</accession>
<dbReference type="GO" id="GO:0005525">
    <property type="term" value="F:GTP binding"/>
    <property type="evidence" value="ECO:0007669"/>
    <property type="project" value="InterPro"/>
</dbReference>
<feature type="domain" description="Translation elongation factor EFTu-like" evidence="1">
    <location>
        <begin position="153"/>
        <end position="220"/>
    </location>
</feature>
<sequence>MRSINFVVLGEQTIANDFGKKGTTTDLTLYDKKESDIIRTWIVPNGFPEKIQPLLQAINIAEYVIFYVASLDRYVGEQIIALNMLGKNDGIISHSYEVDENQFNSMINGTVLKNYKRIDSPNIKQELLNFPPITNDGPVQIVIDHCFDVKGVGTVVLGKILQGAVKQYDKLKHLPSSSEVMIKSIQMHDDDMKEAVCPARVGLSLKGIKPDEIQRGDILTIDDSLEIKTELVITFNQSPYYKEKISENQMCLLSVGLQIKAAKILSVSPFRLILEKPIICKKNDICLVIKPESTTVRIVGSGKIN</sequence>
<dbReference type="InterPro" id="IPR004161">
    <property type="entry name" value="EFTu-like_2"/>
</dbReference>
<evidence type="ECO:0000259" key="1">
    <source>
        <dbReference type="Pfam" id="PF03144"/>
    </source>
</evidence>
<proteinExistence type="predicted"/>
<keyword evidence="2" id="KW-0251">Elongation factor</keyword>
<dbReference type="InterPro" id="IPR050055">
    <property type="entry name" value="EF-Tu_GTPase"/>
</dbReference>
<dbReference type="InterPro" id="IPR009000">
    <property type="entry name" value="Transl_B-barrel_sf"/>
</dbReference>
<dbReference type="SUPFAM" id="SSF50447">
    <property type="entry name" value="Translation proteins"/>
    <property type="match status" value="1"/>
</dbReference>
<reference evidence="2" key="1">
    <citation type="journal article" date="2014" name="Genome Biol. Evol.">
        <title>Pangenome evidence for extensive interdomain horizontal transfer affecting lineage core and shell genes in uncultured planktonic thaumarchaeota and euryarchaeota.</title>
        <authorList>
            <person name="Deschamps P."/>
            <person name="Zivanovic Y."/>
            <person name="Moreira D."/>
            <person name="Rodriguez-Valera F."/>
            <person name="Lopez-Garcia P."/>
        </authorList>
    </citation>
    <scope>NUCLEOTIDE SEQUENCE</scope>
</reference>
<evidence type="ECO:0000313" key="2">
    <source>
        <dbReference type="EMBL" id="AIF17640.1"/>
    </source>
</evidence>
<dbReference type="CDD" id="cd03696">
    <property type="entry name" value="SelB_II"/>
    <property type="match status" value="1"/>
</dbReference>
<dbReference type="PANTHER" id="PTHR43721">
    <property type="entry name" value="ELONGATION FACTOR TU-RELATED"/>
    <property type="match status" value="1"/>
</dbReference>
<name>A0A075HQF7_9ARCH</name>
<dbReference type="GO" id="GO:0001514">
    <property type="term" value="P:selenocysteine incorporation"/>
    <property type="evidence" value="ECO:0007669"/>
    <property type="project" value="TreeGrafter"/>
</dbReference>
<dbReference type="AlphaFoldDB" id="A0A075HQF7"/>
<dbReference type="Gene3D" id="2.40.30.10">
    <property type="entry name" value="Translation factors"/>
    <property type="match status" value="1"/>
</dbReference>
<organism evidence="2">
    <name type="scientific">uncultured marine thaumarchaeote KM3_78_D07</name>
    <dbReference type="NCBI Taxonomy" id="1456291"/>
    <lineage>
        <taxon>Archaea</taxon>
        <taxon>Nitrososphaerota</taxon>
        <taxon>environmental samples</taxon>
    </lineage>
</organism>
<dbReference type="GO" id="GO:0003746">
    <property type="term" value="F:translation elongation factor activity"/>
    <property type="evidence" value="ECO:0007669"/>
    <property type="project" value="UniProtKB-KW"/>
</dbReference>
<protein>
    <submittedName>
        <fullName evidence="2">Elongation factor Tu domain-containing protein</fullName>
    </submittedName>
</protein>
<keyword evidence="2" id="KW-0648">Protein biosynthesis</keyword>
<dbReference type="Pfam" id="PF03144">
    <property type="entry name" value="GTP_EFTU_D2"/>
    <property type="match status" value="1"/>
</dbReference>